<accession>A0AAE1L3J1</accession>
<comment type="caution">
    <text evidence="1">The sequence shown here is derived from an EMBL/GenBank/DDBJ whole genome shotgun (WGS) entry which is preliminary data.</text>
</comment>
<evidence type="ECO:0000313" key="1">
    <source>
        <dbReference type="EMBL" id="KAK3894368.1"/>
    </source>
</evidence>
<reference evidence="1" key="1">
    <citation type="submission" date="2023-10" db="EMBL/GenBank/DDBJ databases">
        <title>Genome assemblies of two species of porcelain crab, Petrolisthes cinctipes and Petrolisthes manimaculis (Anomura: Porcellanidae).</title>
        <authorList>
            <person name="Angst P."/>
        </authorList>
    </citation>
    <scope>NUCLEOTIDE SEQUENCE</scope>
    <source>
        <strain evidence="1">PB745_01</strain>
        <tissue evidence="1">Gill</tissue>
    </source>
</reference>
<gene>
    <name evidence="1" type="ORF">Pcinc_001829</name>
</gene>
<dbReference type="Proteomes" id="UP001286313">
    <property type="component" value="Unassembled WGS sequence"/>
</dbReference>
<evidence type="ECO:0000313" key="2">
    <source>
        <dbReference type="Proteomes" id="UP001286313"/>
    </source>
</evidence>
<keyword evidence="2" id="KW-1185">Reference proteome</keyword>
<dbReference type="EMBL" id="JAWQEG010000113">
    <property type="protein sequence ID" value="KAK3894368.1"/>
    <property type="molecule type" value="Genomic_DNA"/>
</dbReference>
<proteinExistence type="predicted"/>
<protein>
    <submittedName>
        <fullName evidence="1">Uncharacterized protein</fullName>
    </submittedName>
</protein>
<organism evidence="1 2">
    <name type="scientific">Petrolisthes cinctipes</name>
    <name type="common">Flat porcelain crab</name>
    <dbReference type="NCBI Taxonomy" id="88211"/>
    <lineage>
        <taxon>Eukaryota</taxon>
        <taxon>Metazoa</taxon>
        <taxon>Ecdysozoa</taxon>
        <taxon>Arthropoda</taxon>
        <taxon>Crustacea</taxon>
        <taxon>Multicrustacea</taxon>
        <taxon>Malacostraca</taxon>
        <taxon>Eumalacostraca</taxon>
        <taxon>Eucarida</taxon>
        <taxon>Decapoda</taxon>
        <taxon>Pleocyemata</taxon>
        <taxon>Anomura</taxon>
        <taxon>Galatheoidea</taxon>
        <taxon>Porcellanidae</taxon>
        <taxon>Petrolisthes</taxon>
    </lineage>
</organism>
<sequence>MTHARLMMMQESFYPSNSIFSTSRHCFNPNLNPNHLCLTCASHRCLLTQHVLGSVICLKVTPCKQAAVSDQETMSYDAFSKAYQQKNHMEAEGSGLSLTRAALPDLLRTPPPHHRPHHTLPWTVSLAQVNPLSLPISIVVVVVSPVAVVTVCTLSEANFF</sequence>
<name>A0AAE1L3J1_PETCI</name>
<dbReference type="AlphaFoldDB" id="A0AAE1L3J1"/>